<feature type="region of interest" description="Disordered" evidence="1">
    <location>
        <begin position="1"/>
        <end position="27"/>
    </location>
</feature>
<comment type="caution">
    <text evidence="2">The sequence shown here is derived from an EMBL/GenBank/DDBJ whole genome shotgun (WGS) entry which is preliminary data.</text>
</comment>
<feature type="compositionally biased region" description="Basic and acidic residues" evidence="1">
    <location>
        <begin position="13"/>
        <end position="27"/>
    </location>
</feature>
<accession>A0AAV7UDC7</accession>
<gene>
    <name evidence="2" type="ORF">NDU88_002779</name>
</gene>
<evidence type="ECO:0000313" key="3">
    <source>
        <dbReference type="Proteomes" id="UP001066276"/>
    </source>
</evidence>
<feature type="compositionally biased region" description="Basic and acidic residues" evidence="1">
    <location>
        <begin position="71"/>
        <end position="84"/>
    </location>
</feature>
<reference evidence="2" key="1">
    <citation type="journal article" date="2022" name="bioRxiv">
        <title>Sequencing and chromosome-scale assembly of the giantPleurodeles waltlgenome.</title>
        <authorList>
            <person name="Brown T."/>
            <person name="Elewa A."/>
            <person name="Iarovenko S."/>
            <person name="Subramanian E."/>
            <person name="Araus A.J."/>
            <person name="Petzold A."/>
            <person name="Susuki M."/>
            <person name="Suzuki K.-i.T."/>
            <person name="Hayashi T."/>
            <person name="Toyoda A."/>
            <person name="Oliveira C."/>
            <person name="Osipova E."/>
            <person name="Leigh N.D."/>
            <person name="Simon A."/>
            <person name="Yun M.H."/>
        </authorList>
    </citation>
    <scope>NUCLEOTIDE SEQUENCE</scope>
    <source>
        <strain evidence="2">20211129_DDA</strain>
        <tissue evidence="2">Liver</tissue>
    </source>
</reference>
<organism evidence="2 3">
    <name type="scientific">Pleurodeles waltl</name>
    <name type="common">Iberian ribbed newt</name>
    <dbReference type="NCBI Taxonomy" id="8319"/>
    <lineage>
        <taxon>Eukaryota</taxon>
        <taxon>Metazoa</taxon>
        <taxon>Chordata</taxon>
        <taxon>Craniata</taxon>
        <taxon>Vertebrata</taxon>
        <taxon>Euteleostomi</taxon>
        <taxon>Amphibia</taxon>
        <taxon>Batrachia</taxon>
        <taxon>Caudata</taxon>
        <taxon>Salamandroidea</taxon>
        <taxon>Salamandridae</taxon>
        <taxon>Pleurodelinae</taxon>
        <taxon>Pleurodeles</taxon>
    </lineage>
</organism>
<protein>
    <submittedName>
        <fullName evidence="2">Uncharacterized protein</fullName>
    </submittedName>
</protein>
<dbReference type="AlphaFoldDB" id="A0AAV7UDC7"/>
<feature type="region of interest" description="Disordered" evidence="1">
    <location>
        <begin position="71"/>
        <end position="90"/>
    </location>
</feature>
<keyword evidence="3" id="KW-1185">Reference proteome</keyword>
<dbReference type="Proteomes" id="UP001066276">
    <property type="component" value="Chromosome 3_1"/>
</dbReference>
<name>A0AAV7UDC7_PLEWA</name>
<evidence type="ECO:0000256" key="1">
    <source>
        <dbReference type="SAM" id="MobiDB-lite"/>
    </source>
</evidence>
<proteinExistence type="predicted"/>
<sequence length="90" mass="10051">MAATPLPPGAGSDPEKGGEPKGQQEKVYKHQPFAGWRLGDPQGLEAWLEIPHAIWTWHMACQWSVWYQGDRPKGAREGDPEHVVVPEIDI</sequence>
<evidence type="ECO:0000313" key="2">
    <source>
        <dbReference type="EMBL" id="KAJ1185994.1"/>
    </source>
</evidence>
<dbReference type="EMBL" id="JANPWB010000005">
    <property type="protein sequence ID" value="KAJ1185994.1"/>
    <property type="molecule type" value="Genomic_DNA"/>
</dbReference>